<evidence type="ECO:0000256" key="1">
    <source>
        <dbReference type="SAM" id="Phobius"/>
    </source>
</evidence>
<dbReference type="STRING" id="363331.RM51_17135"/>
<feature type="transmembrane region" description="Helical" evidence="1">
    <location>
        <begin position="62"/>
        <end position="80"/>
    </location>
</feature>
<evidence type="ECO:0000313" key="3">
    <source>
        <dbReference type="Proteomes" id="UP000031167"/>
    </source>
</evidence>
<keyword evidence="3" id="KW-1185">Reference proteome</keyword>
<organism evidence="2 3">
    <name type="scientific">Chryseobacterium taiwanense</name>
    <dbReference type="NCBI Taxonomy" id="363331"/>
    <lineage>
        <taxon>Bacteria</taxon>
        <taxon>Pseudomonadati</taxon>
        <taxon>Bacteroidota</taxon>
        <taxon>Flavobacteriia</taxon>
        <taxon>Flavobacteriales</taxon>
        <taxon>Weeksellaceae</taxon>
        <taxon>Chryseobacterium group</taxon>
        <taxon>Chryseobacterium</taxon>
    </lineage>
</organism>
<feature type="transmembrane region" description="Helical" evidence="1">
    <location>
        <begin position="100"/>
        <end position="121"/>
    </location>
</feature>
<dbReference type="Proteomes" id="UP000031167">
    <property type="component" value="Unassembled WGS sequence"/>
</dbReference>
<accession>A0A0B4DB26</accession>
<keyword evidence="1" id="KW-0472">Membrane</keyword>
<comment type="caution">
    <text evidence="2">The sequence shown here is derived from an EMBL/GenBank/DDBJ whole genome shotgun (WGS) entry which is preliminary data.</text>
</comment>
<proteinExistence type="predicted"/>
<reference evidence="2 3" key="1">
    <citation type="submission" date="2014-12" db="EMBL/GenBank/DDBJ databases">
        <title>Genome sequencing of Chryseobacterium taiwanense TPW19.</title>
        <authorList>
            <person name="Tan P.W."/>
            <person name="Chan K.-G."/>
        </authorList>
    </citation>
    <scope>NUCLEOTIDE SEQUENCE [LARGE SCALE GENOMIC DNA]</scope>
    <source>
        <strain evidence="2 3">TPW19</strain>
    </source>
</reference>
<protein>
    <submittedName>
        <fullName evidence="2">Uncharacterized protein</fullName>
    </submittedName>
</protein>
<gene>
    <name evidence="2" type="ORF">RM51_17135</name>
</gene>
<evidence type="ECO:0000313" key="2">
    <source>
        <dbReference type="EMBL" id="KIC61535.1"/>
    </source>
</evidence>
<dbReference type="AlphaFoldDB" id="A0A0B4DB26"/>
<feature type="transmembrane region" description="Helical" evidence="1">
    <location>
        <begin position="7"/>
        <end position="28"/>
    </location>
</feature>
<dbReference type="EMBL" id="JWTA01000018">
    <property type="protein sequence ID" value="KIC61535.1"/>
    <property type="molecule type" value="Genomic_DNA"/>
</dbReference>
<keyword evidence="1" id="KW-0812">Transmembrane</keyword>
<sequence>MKIFIKIVLYFIVSIGFFWSHLDIVKYVHNCHVENEIFPEYYAAMPFIYKSDSLASSMATDYYILGILLNSIILTLLFLYLDFLIQKVLIKSKILLKSYFALKIIITLFSFSNIYFSYTFISDDHFSFKSTFKEDIEMFKANCKGNIVFFSR</sequence>
<name>A0A0B4DB26_9FLAO</name>
<keyword evidence="1" id="KW-1133">Transmembrane helix</keyword>